<name>A0A5B8LGX6_9SPHN</name>
<protein>
    <recommendedName>
        <fullName evidence="4">Lipoprotein</fullName>
    </recommendedName>
</protein>
<dbReference type="Proteomes" id="UP000315673">
    <property type="component" value="Chromosome"/>
</dbReference>
<feature type="signal peptide" evidence="1">
    <location>
        <begin position="1"/>
        <end position="21"/>
    </location>
</feature>
<keyword evidence="3" id="KW-1185">Reference proteome</keyword>
<dbReference type="AlphaFoldDB" id="A0A5B8LGX6"/>
<dbReference type="PROSITE" id="PS51257">
    <property type="entry name" value="PROKAR_LIPOPROTEIN"/>
    <property type="match status" value="1"/>
</dbReference>
<dbReference type="OrthoDB" id="5402191at2"/>
<accession>A0A5B8LGX6</accession>
<evidence type="ECO:0000256" key="1">
    <source>
        <dbReference type="SAM" id="SignalP"/>
    </source>
</evidence>
<evidence type="ECO:0000313" key="2">
    <source>
        <dbReference type="EMBL" id="QDZ07588.1"/>
    </source>
</evidence>
<reference evidence="2 3" key="1">
    <citation type="submission" date="2019-07" db="EMBL/GenBank/DDBJ databases">
        <title>Full genome sequence of Sphingomonas sp. 4R-6-7(HKS19).</title>
        <authorList>
            <person name="Im W.-T."/>
        </authorList>
    </citation>
    <scope>NUCLEOTIDE SEQUENCE [LARGE SCALE GENOMIC DNA]</scope>
    <source>
        <strain evidence="2 3">HKS19</strain>
    </source>
</reference>
<dbReference type="RefSeq" id="WP_146571204.1">
    <property type="nucleotide sequence ID" value="NZ_CP042306.1"/>
</dbReference>
<feature type="chain" id="PRO_5022763511" description="Lipoprotein" evidence="1">
    <location>
        <begin position="22"/>
        <end position="132"/>
    </location>
</feature>
<organism evidence="2 3">
    <name type="scientific">Sphingomonas panacisoli</name>
    <dbReference type="NCBI Taxonomy" id="1813879"/>
    <lineage>
        <taxon>Bacteria</taxon>
        <taxon>Pseudomonadati</taxon>
        <taxon>Pseudomonadota</taxon>
        <taxon>Alphaproteobacteria</taxon>
        <taxon>Sphingomonadales</taxon>
        <taxon>Sphingomonadaceae</taxon>
        <taxon>Sphingomonas</taxon>
    </lineage>
</organism>
<dbReference type="KEGG" id="spai:FPZ24_08875"/>
<evidence type="ECO:0000313" key="3">
    <source>
        <dbReference type="Proteomes" id="UP000315673"/>
    </source>
</evidence>
<sequence length="132" mass="13467">MRISSAGLPALLLAACSQQSADPGAMSNAIDNAQAAAGGDERIECAAAAGSTAFARDCTVERTQSTEGLILTVRRPDNGFHRLLVVTDGRGVIAADGAESAKVTVIGDGRIEVAIGGDRYRLPATVKAKDGK</sequence>
<proteinExistence type="predicted"/>
<evidence type="ECO:0008006" key="4">
    <source>
        <dbReference type="Google" id="ProtNLM"/>
    </source>
</evidence>
<keyword evidence="1" id="KW-0732">Signal</keyword>
<dbReference type="EMBL" id="CP042306">
    <property type="protein sequence ID" value="QDZ07588.1"/>
    <property type="molecule type" value="Genomic_DNA"/>
</dbReference>
<gene>
    <name evidence="2" type="ORF">FPZ24_08875</name>
</gene>